<dbReference type="PANTHER" id="PTHR22930">
    <property type="match status" value="1"/>
</dbReference>
<dbReference type="GeneID" id="108274113"/>
<dbReference type="OrthoDB" id="2668416at2759"/>
<dbReference type="AlphaFoldDB" id="A0A2D0SAJ8"/>
<evidence type="ECO:0000256" key="1">
    <source>
        <dbReference type="ARBA" id="ARBA00001968"/>
    </source>
</evidence>
<keyword evidence="5" id="KW-0479">Metal-binding</keyword>
<sequence>MESVFWPMLILQFLLLQLSYNAALLQAVSILLQRRRQAFLERAAALGPSVRLPPLPTKSRSCWMRVRSRDWWERVVLQEFSDAEWREHFRMCRGSFAKLCDLMKDVMSPGEMTVRPAIPLEMRVAIALYKLGGCGEYRSIAYRFGVHKTTVMKFVYMFCKGIVNQAIGHFINMPSLQEACSIAERFESKFCIPQVLGCVGLTHIPVLAPSDGYMNFLNRKGWTSYVLQGVVDDNYCFWSASCKVPGGAHDATVFKQSQLFNMAHLLPKHNCDIGGTQVNFLVLGDTAYPLLEWLMKAYTPSPTLTPQQNSFNVYLNDARAAMEIAFGRLKARWRVLLKRSDFHYTFSPYVAITCCALHNFCVRENESFPQAWMEEAAALARAVPQPKKQPHSQSNNAGEAVRRVLTEYVASNFPLRMQEQ</sequence>
<evidence type="ECO:0000256" key="4">
    <source>
        <dbReference type="ARBA" id="ARBA00022722"/>
    </source>
</evidence>
<dbReference type="Proteomes" id="UP000221080">
    <property type="component" value="Chromosome 2"/>
</dbReference>
<gene>
    <name evidence="10" type="primary">LOC108274113</name>
</gene>
<dbReference type="KEGG" id="ipu:108274113"/>
<dbReference type="Pfam" id="PF13359">
    <property type="entry name" value="DDE_Tnp_4"/>
    <property type="match status" value="1"/>
</dbReference>
<dbReference type="GO" id="GO:0005634">
    <property type="term" value="C:nucleus"/>
    <property type="evidence" value="ECO:0007669"/>
    <property type="project" value="UniProtKB-SubCell"/>
</dbReference>
<evidence type="ECO:0000313" key="10">
    <source>
        <dbReference type="RefSeq" id="XP_017339481.1"/>
    </source>
</evidence>
<dbReference type="GO" id="GO:0016787">
    <property type="term" value="F:hydrolase activity"/>
    <property type="evidence" value="ECO:0007669"/>
    <property type="project" value="UniProtKB-KW"/>
</dbReference>
<reference evidence="10" key="2">
    <citation type="submission" date="2025-08" db="UniProtKB">
        <authorList>
            <consortium name="RefSeq"/>
        </authorList>
    </citation>
    <scope>IDENTIFICATION</scope>
    <source>
        <tissue evidence="10">Blood</tissue>
    </source>
</reference>
<dbReference type="InterPro" id="IPR045249">
    <property type="entry name" value="HARBI1-like"/>
</dbReference>
<keyword evidence="7" id="KW-0539">Nucleus</keyword>
<accession>A0A2D0SAJ8</accession>
<evidence type="ECO:0000259" key="8">
    <source>
        <dbReference type="Pfam" id="PF13359"/>
    </source>
</evidence>
<dbReference type="GO" id="GO:0046872">
    <property type="term" value="F:metal ion binding"/>
    <property type="evidence" value="ECO:0007669"/>
    <property type="project" value="UniProtKB-KW"/>
</dbReference>
<comment type="subcellular location">
    <subcellularLocation>
        <location evidence="2">Nucleus</location>
    </subcellularLocation>
</comment>
<organism evidence="9 10">
    <name type="scientific">Ictalurus punctatus</name>
    <name type="common">Channel catfish</name>
    <name type="synonym">Silurus punctatus</name>
    <dbReference type="NCBI Taxonomy" id="7998"/>
    <lineage>
        <taxon>Eukaryota</taxon>
        <taxon>Metazoa</taxon>
        <taxon>Chordata</taxon>
        <taxon>Craniata</taxon>
        <taxon>Vertebrata</taxon>
        <taxon>Euteleostomi</taxon>
        <taxon>Actinopterygii</taxon>
        <taxon>Neopterygii</taxon>
        <taxon>Teleostei</taxon>
        <taxon>Ostariophysi</taxon>
        <taxon>Siluriformes</taxon>
        <taxon>Ictaluridae</taxon>
        <taxon>Ictalurus</taxon>
    </lineage>
</organism>
<evidence type="ECO:0000313" key="9">
    <source>
        <dbReference type="Proteomes" id="UP000221080"/>
    </source>
</evidence>
<keyword evidence="9" id="KW-1185">Reference proteome</keyword>
<evidence type="ECO:0000256" key="6">
    <source>
        <dbReference type="ARBA" id="ARBA00022801"/>
    </source>
</evidence>
<feature type="domain" description="DDE Tnp4" evidence="8">
    <location>
        <begin position="202"/>
        <end position="359"/>
    </location>
</feature>
<reference evidence="9" key="1">
    <citation type="journal article" date="2016" name="Nat. Commun.">
        <title>The channel catfish genome sequence provides insights into the evolution of scale formation in teleosts.</title>
        <authorList>
            <person name="Liu Z."/>
            <person name="Liu S."/>
            <person name="Yao J."/>
            <person name="Bao L."/>
            <person name="Zhang J."/>
            <person name="Li Y."/>
            <person name="Jiang C."/>
            <person name="Sun L."/>
            <person name="Wang R."/>
            <person name="Zhang Y."/>
            <person name="Zhou T."/>
            <person name="Zeng Q."/>
            <person name="Fu Q."/>
            <person name="Gao S."/>
            <person name="Li N."/>
            <person name="Koren S."/>
            <person name="Jiang Y."/>
            <person name="Zimin A."/>
            <person name="Xu P."/>
            <person name="Phillippy A.M."/>
            <person name="Geng X."/>
            <person name="Song L."/>
            <person name="Sun F."/>
            <person name="Li C."/>
            <person name="Wang X."/>
            <person name="Chen A."/>
            <person name="Jin Y."/>
            <person name="Yuan Z."/>
            <person name="Yang Y."/>
            <person name="Tan S."/>
            <person name="Peatman E."/>
            <person name="Lu J."/>
            <person name="Qin Z."/>
            <person name="Dunham R."/>
            <person name="Li Z."/>
            <person name="Sonstegard T."/>
            <person name="Feng J."/>
            <person name="Danzmann R.G."/>
            <person name="Schroeder S."/>
            <person name="Scheffler B."/>
            <person name="Duke M.V."/>
            <person name="Ballard L."/>
            <person name="Kucuktas H."/>
            <person name="Kaltenboeck L."/>
            <person name="Liu H."/>
            <person name="Armbruster J."/>
            <person name="Xie Y."/>
            <person name="Kirby M.L."/>
            <person name="Tian Y."/>
            <person name="Flanagan M.E."/>
            <person name="Mu W."/>
            <person name="Waldbieser G.C."/>
        </authorList>
    </citation>
    <scope>NUCLEOTIDE SEQUENCE [LARGE SCALE GENOMIC DNA]</scope>
    <source>
        <strain evidence="9">SDA103</strain>
    </source>
</reference>
<dbReference type="RefSeq" id="XP_017339481.1">
    <property type="nucleotide sequence ID" value="XM_017483992.3"/>
</dbReference>
<keyword evidence="6" id="KW-0378">Hydrolase</keyword>
<dbReference type="OMA" id="HNITERC"/>
<protein>
    <submittedName>
        <fullName evidence="10">Uncharacterized protein LOC108274113</fullName>
    </submittedName>
</protein>
<evidence type="ECO:0000256" key="5">
    <source>
        <dbReference type="ARBA" id="ARBA00022723"/>
    </source>
</evidence>
<proteinExistence type="inferred from homology"/>
<comment type="cofactor">
    <cofactor evidence="1">
        <name>a divalent metal cation</name>
        <dbReference type="ChEBI" id="CHEBI:60240"/>
    </cofactor>
</comment>
<name>A0A2D0SAJ8_ICTPU</name>
<dbReference type="GO" id="GO:0004518">
    <property type="term" value="F:nuclease activity"/>
    <property type="evidence" value="ECO:0007669"/>
    <property type="project" value="UniProtKB-KW"/>
</dbReference>
<evidence type="ECO:0000256" key="3">
    <source>
        <dbReference type="ARBA" id="ARBA00006958"/>
    </source>
</evidence>
<comment type="similarity">
    <text evidence="3">Belongs to the HARBI1 family.</text>
</comment>
<dbReference type="PANTHER" id="PTHR22930:SF85">
    <property type="entry name" value="GH03217P-RELATED"/>
    <property type="match status" value="1"/>
</dbReference>
<dbReference type="InterPro" id="IPR027806">
    <property type="entry name" value="HARBI1_dom"/>
</dbReference>
<evidence type="ECO:0000256" key="7">
    <source>
        <dbReference type="ARBA" id="ARBA00023242"/>
    </source>
</evidence>
<evidence type="ECO:0000256" key="2">
    <source>
        <dbReference type="ARBA" id="ARBA00004123"/>
    </source>
</evidence>
<keyword evidence="4" id="KW-0540">Nuclease</keyword>